<dbReference type="STRING" id="1130080.SAMN04488113_12110"/>
<dbReference type="Gene3D" id="3.40.630.40">
    <property type="entry name" value="Zn-dependent exopeptidases"/>
    <property type="match status" value="1"/>
</dbReference>
<proteinExistence type="predicted"/>
<name>A0A1H6TIK5_9LACT</name>
<reference evidence="4" key="1">
    <citation type="submission" date="2016-10" db="EMBL/GenBank/DDBJ databases">
        <authorList>
            <person name="Varghese N."/>
            <person name="Submissions S."/>
        </authorList>
    </citation>
    <scope>NUCLEOTIDE SEQUENCE [LARGE SCALE GENOMIC DNA]</scope>
    <source>
        <strain evidence="4">DSM 25751</strain>
    </source>
</reference>
<sequence length="277" mass="31668">MTKTVIIDAGHGGKDTGAQGIGFYEKDWTLKISLYQYKRLKDLGVEVAMTRMKDKTLEPFQRVARIKNQYDLCLSNHFNAFNGQARGVEGIHSIHSQSGLAKDLVDRVVKKTGLPKRRVFQREIKKGVDYYYMHRLTGKTETIIMEYGFIDNRLDVNYYKDDTPFYKAAEAVIEGICVATGHQYRRPGSTALTKVESEKQNTPGKSQQLVSHYPGKLRFYNKPSWRDADVYGYLTMGQGFPKVIKKRTVGRSKQYQVENSKGDTYYITASPIYVSLK</sequence>
<dbReference type="GO" id="GO:0008745">
    <property type="term" value="F:N-acetylmuramoyl-L-alanine amidase activity"/>
    <property type="evidence" value="ECO:0007669"/>
    <property type="project" value="InterPro"/>
</dbReference>
<protein>
    <submittedName>
        <fullName evidence="3">N-acetylmuramoyl-L-alanine amidase</fullName>
    </submittedName>
</protein>
<feature type="domain" description="MurNAc-LAA" evidence="2">
    <location>
        <begin position="64"/>
        <end position="177"/>
    </location>
</feature>
<dbReference type="OrthoDB" id="2165138at2"/>
<dbReference type="PANTHER" id="PTHR30404:SF0">
    <property type="entry name" value="N-ACETYLMURAMOYL-L-ALANINE AMIDASE AMIC"/>
    <property type="match status" value="1"/>
</dbReference>
<dbReference type="InterPro" id="IPR050695">
    <property type="entry name" value="N-acetylmuramoyl_amidase_3"/>
</dbReference>
<dbReference type="SMART" id="SM00646">
    <property type="entry name" value="Ami_3"/>
    <property type="match status" value="1"/>
</dbReference>
<dbReference type="RefSeq" id="WP_091634879.1">
    <property type="nucleotide sequence ID" value="NZ_FNYW01000021.1"/>
</dbReference>
<keyword evidence="4" id="KW-1185">Reference proteome</keyword>
<dbReference type="AlphaFoldDB" id="A0A1H6TIK5"/>
<evidence type="ECO:0000313" key="4">
    <source>
        <dbReference type="Proteomes" id="UP000198564"/>
    </source>
</evidence>
<keyword evidence="1" id="KW-0378">Hydrolase</keyword>
<dbReference type="PANTHER" id="PTHR30404">
    <property type="entry name" value="N-ACETYLMURAMOYL-L-ALANINE AMIDASE"/>
    <property type="match status" value="1"/>
</dbReference>
<accession>A0A1H6TIK5</accession>
<dbReference type="Proteomes" id="UP000198564">
    <property type="component" value="Unassembled WGS sequence"/>
</dbReference>
<dbReference type="Pfam" id="PF01520">
    <property type="entry name" value="Amidase_3"/>
    <property type="match status" value="1"/>
</dbReference>
<evidence type="ECO:0000256" key="1">
    <source>
        <dbReference type="ARBA" id="ARBA00022801"/>
    </source>
</evidence>
<dbReference type="CDD" id="cd02696">
    <property type="entry name" value="MurNAc-LAA"/>
    <property type="match status" value="1"/>
</dbReference>
<gene>
    <name evidence="3" type="ORF">SAMN04488113_12110</name>
</gene>
<dbReference type="SUPFAM" id="SSF53187">
    <property type="entry name" value="Zn-dependent exopeptidases"/>
    <property type="match status" value="1"/>
</dbReference>
<evidence type="ECO:0000259" key="2">
    <source>
        <dbReference type="SMART" id="SM00646"/>
    </source>
</evidence>
<evidence type="ECO:0000313" key="3">
    <source>
        <dbReference type="EMBL" id="SEI79899.1"/>
    </source>
</evidence>
<dbReference type="GO" id="GO:0030288">
    <property type="term" value="C:outer membrane-bounded periplasmic space"/>
    <property type="evidence" value="ECO:0007669"/>
    <property type="project" value="TreeGrafter"/>
</dbReference>
<dbReference type="InterPro" id="IPR002508">
    <property type="entry name" value="MurNAc-LAA_cat"/>
</dbReference>
<dbReference type="GO" id="GO:0009253">
    <property type="term" value="P:peptidoglycan catabolic process"/>
    <property type="evidence" value="ECO:0007669"/>
    <property type="project" value="InterPro"/>
</dbReference>
<dbReference type="EMBL" id="FNYW01000021">
    <property type="protein sequence ID" value="SEI79899.1"/>
    <property type="molecule type" value="Genomic_DNA"/>
</dbReference>
<organism evidence="3 4">
    <name type="scientific">Alkalibacterium gilvum</name>
    <dbReference type="NCBI Taxonomy" id="1130080"/>
    <lineage>
        <taxon>Bacteria</taxon>
        <taxon>Bacillati</taxon>
        <taxon>Bacillota</taxon>
        <taxon>Bacilli</taxon>
        <taxon>Lactobacillales</taxon>
        <taxon>Carnobacteriaceae</taxon>
        <taxon>Alkalibacterium</taxon>
    </lineage>
</organism>